<dbReference type="EMBL" id="KI393807">
    <property type="protein sequence ID" value="ERN07061.1"/>
    <property type="molecule type" value="Genomic_DNA"/>
</dbReference>
<proteinExistence type="predicted"/>
<dbReference type="HOGENOM" id="CLU_1350520_0_0_1"/>
<dbReference type="AlphaFoldDB" id="W1PHF7"/>
<reference evidence="3" key="1">
    <citation type="journal article" date="2013" name="Science">
        <title>The Amborella genome and the evolution of flowering plants.</title>
        <authorList>
            <consortium name="Amborella Genome Project"/>
        </authorList>
    </citation>
    <scope>NUCLEOTIDE SEQUENCE [LARGE SCALE GENOMIC DNA]</scope>
</reference>
<evidence type="ECO:0000313" key="3">
    <source>
        <dbReference type="Proteomes" id="UP000017836"/>
    </source>
</evidence>
<sequence>MDYRLREPDNRAPYLSPRGANGYFASEAIRVGYIHGDPNRELLQREIEKKRIREEILAQEAARRRELEEEVRRELALERELGSRLHPDHDRAPFSSQIPETRVSDRFPLPPLHDARATEQFPLPSRPEIRVSERFPILQPPRPEGRVGERGPMIPHSQSEIRVRDRLQMLHHRHEALVQERLPLPQVPEVMNKSGPFPIEGTY</sequence>
<dbReference type="Proteomes" id="UP000017836">
    <property type="component" value="Unassembled WGS sequence"/>
</dbReference>
<name>W1PHF7_AMBTC</name>
<evidence type="ECO:0000256" key="1">
    <source>
        <dbReference type="SAM" id="Coils"/>
    </source>
</evidence>
<protein>
    <submittedName>
        <fullName evidence="2">Uncharacterized protein</fullName>
    </submittedName>
</protein>
<accession>W1PHF7</accession>
<feature type="coiled-coil region" evidence="1">
    <location>
        <begin position="40"/>
        <end position="78"/>
    </location>
</feature>
<dbReference type="eggNOG" id="ENOG502SCTM">
    <property type="taxonomic scope" value="Eukaryota"/>
</dbReference>
<dbReference type="Gramene" id="ERN07061">
    <property type="protein sequence ID" value="ERN07061"/>
    <property type="gene ID" value="AMTR_s00019p00052090"/>
</dbReference>
<organism evidence="2 3">
    <name type="scientific">Amborella trichopoda</name>
    <dbReference type="NCBI Taxonomy" id="13333"/>
    <lineage>
        <taxon>Eukaryota</taxon>
        <taxon>Viridiplantae</taxon>
        <taxon>Streptophyta</taxon>
        <taxon>Embryophyta</taxon>
        <taxon>Tracheophyta</taxon>
        <taxon>Spermatophyta</taxon>
        <taxon>Magnoliopsida</taxon>
        <taxon>Amborellales</taxon>
        <taxon>Amborellaceae</taxon>
        <taxon>Amborella</taxon>
    </lineage>
</organism>
<keyword evidence="1" id="KW-0175">Coiled coil</keyword>
<keyword evidence="3" id="KW-1185">Reference proteome</keyword>
<gene>
    <name evidence="2" type="ORF">AMTR_s00019p00052090</name>
</gene>
<evidence type="ECO:0000313" key="2">
    <source>
        <dbReference type="EMBL" id="ERN07061.1"/>
    </source>
</evidence>